<comment type="caution">
    <text evidence="2">The sequence shown here is derived from an EMBL/GenBank/DDBJ whole genome shotgun (WGS) entry which is preliminary data.</text>
</comment>
<feature type="region of interest" description="Disordered" evidence="1">
    <location>
        <begin position="21"/>
        <end position="64"/>
    </location>
</feature>
<evidence type="ECO:0000256" key="1">
    <source>
        <dbReference type="SAM" id="MobiDB-lite"/>
    </source>
</evidence>
<name>A0A8J8GLV5_9EURY</name>
<evidence type="ECO:0000313" key="4">
    <source>
        <dbReference type="Proteomes" id="UP000728647"/>
    </source>
</evidence>
<sequence>MELHVSSVIARLRERIAVEDPDERIEGSGNPITSPQRRRAADAERMLEESAELTETQRKFDRDR</sequence>
<feature type="compositionally biased region" description="Basic and acidic residues" evidence="1">
    <location>
        <begin position="39"/>
        <end position="48"/>
    </location>
</feature>
<proteinExistence type="predicted"/>
<dbReference type="EMBL" id="JABUQZ010000001">
    <property type="protein sequence ID" value="NUC72703.1"/>
    <property type="molecule type" value="Genomic_DNA"/>
</dbReference>
<evidence type="ECO:0000313" key="3">
    <source>
        <dbReference type="EMBL" id="NUC72703.1"/>
    </source>
</evidence>
<dbReference type="Proteomes" id="UP000728647">
    <property type="component" value="Unassembled WGS sequence"/>
</dbReference>
<feature type="compositionally biased region" description="Basic and acidic residues" evidence="1">
    <location>
        <begin position="55"/>
        <end position="64"/>
    </location>
</feature>
<protein>
    <submittedName>
        <fullName evidence="2">Uncharacterized protein</fullName>
    </submittedName>
</protein>
<evidence type="ECO:0000313" key="5">
    <source>
        <dbReference type="Proteomes" id="UP001016761"/>
    </source>
</evidence>
<keyword evidence="5" id="KW-1185">Reference proteome</keyword>
<organism evidence="2 4">
    <name type="scientific">Haloterrigena gelatinilytica</name>
    <dbReference type="NCBI Taxonomy" id="2741724"/>
    <lineage>
        <taxon>Archaea</taxon>
        <taxon>Methanobacteriati</taxon>
        <taxon>Methanobacteriota</taxon>
        <taxon>Stenosarchaea group</taxon>
        <taxon>Halobacteria</taxon>
        <taxon>Halobacteriales</taxon>
        <taxon>Natrialbaceae</taxon>
        <taxon>Haloterrigena</taxon>
    </lineage>
</organism>
<dbReference type="Proteomes" id="UP001016761">
    <property type="component" value="Unassembled WGS sequence"/>
</dbReference>
<dbReference type="AlphaFoldDB" id="A0A8J8GLV5"/>
<accession>A0A8J8GLV5</accession>
<dbReference type="EMBL" id="JABURA010000001">
    <property type="protein sequence ID" value="NUB91560.1"/>
    <property type="molecule type" value="Genomic_DNA"/>
</dbReference>
<reference evidence="2 5" key="1">
    <citation type="submission" date="2020-06" db="EMBL/GenBank/DDBJ databases">
        <title>Haloterrigena sp. nov., an extremely halophilic archaeon isolated from a saline sediment.</title>
        <authorList>
            <person name="Liu B.-B."/>
        </authorList>
    </citation>
    <scope>NUCLEOTIDE SEQUENCE</scope>
    <source>
        <strain evidence="2">SYSU A121-1</strain>
        <strain evidence="3 5">SYSU A558-1</strain>
    </source>
</reference>
<evidence type="ECO:0000313" key="2">
    <source>
        <dbReference type="EMBL" id="NUB91560.1"/>
    </source>
</evidence>
<gene>
    <name evidence="2" type="ORF">HT576_11090</name>
    <name evidence="3" type="ORF">HTZ84_10345</name>
</gene>